<dbReference type="PANTHER" id="PTHR14021:SF15">
    <property type="entry name" value="IRON-SULFUR CLUSTER CO-CHAPERONE PROTEIN HSCB"/>
    <property type="match status" value="1"/>
</dbReference>
<feature type="chain" id="PRO_5035320669" evidence="5">
    <location>
        <begin position="21"/>
        <end position="433"/>
    </location>
</feature>
<dbReference type="OrthoDB" id="8788371at2759"/>
<protein>
    <submittedName>
        <fullName evidence="7">Iron-sulfur cluster co-chaperone protein HscB, mitochondrial</fullName>
    </submittedName>
</protein>
<feature type="compositionally biased region" description="Polar residues" evidence="3">
    <location>
        <begin position="333"/>
        <end position="348"/>
    </location>
</feature>
<dbReference type="GO" id="GO:0044571">
    <property type="term" value="P:[2Fe-2S] cluster assembly"/>
    <property type="evidence" value="ECO:0007669"/>
    <property type="project" value="InterPro"/>
</dbReference>
<dbReference type="GO" id="GO:0051087">
    <property type="term" value="F:protein-folding chaperone binding"/>
    <property type="evidence" value="ECO:0007669"/>
    <property type="project" value="InterPro"/>
</dbReference>
<evidence type="ECO:0000256" key="3">
    <source>
        <dbReference type="SAM" id="MobiDB-lite"/>
    </source>
</evidence>
<evidence type="ECO:0000256" key="1">
    <source>
        <dbReference type="ARBA" id="ARBA00010476"/>
    </source>
</evidence>
<proteinExistence type="inferred from homology"/>
<keyword evidence="4" id="KW-0472">Membrane</keyword>
<evidence type="ECO:0000313" key="7">
    <source>
        <dbReference type="EMBL" id="KAF5888313.1"/>
    </source>
</evidence>
<evidence type="ECO:0000256" key="4">
    <source>
        <dbReference type="SAM" id="Phobius"/>
    </source>
</evidence>
<dbReference type="NCBIfam" id="TIGR00714">
    <property type="entry name" value="hscB"/>
    <property type="match status" value="1"/>
</dbReference>
<gene>
    <name evidence="7" type="ORF">DAT39_021915</name>
</gene>
<dbReference type="GO" id="GO:0005739">
    <property type="term" value="C:mitochondrion"/>
    <property type="evidence" value="ECO:0007669"/>
    <property type="project" value="TreeGrafter"/>
</dbReference>
<dbReference type="SUPFAM" id="SSF47144">
    <property type="entry name" value="HSC20 (HSCB), C-terminal oligomerisation domain"/>
    <property type="match status" value="1"/>
</dbReference>
<evidence type="ECO:0000256" key="2">
    <source>
        <dbReference type="ARBA" id="ARBA00023186"/>
    </source>
</evidence>
<feature type="region of interest" description="Disordered" evidence="3">
    <location>
        <begin position="329"/>
        <end position="348"/>
    </location>
</feature>
<reference evidence="7" key="1">
    <citation type="submission" date="2020-07" db="EMBL/GenBank/DDBJ databases">
        <title>Clarias magur genome sequencing, assembly and annotation.</title>
        <authorList>
            <person name="Kushwaha B."/>
            <person name="Kumar R."/>
            <person name="Das P."/>
            <person name="Joshi C.G."/>
            <person name="Kumar D."/>
            <person name="Nagpure N.S."/>
            <person name="Pandey M."/>
            <person name="Agarwal S."/>
            <person name="Srivastava S."/>
            <person name="Singh M."/>
            <person name="Sahoo L."/>
            <person name="Jayasankar P."/>
            <person name="Meher P.K."/>
            <person name="Koringa P.G."/>
            <person name="Iquebal M.A."/>
            <person name="Das S.P."/>
            <person name="Bit A."/>
            <person name="Patnaik S."/>
            <person name="Patel N."/>
            <person name="Shah T.M."/>
            <person name="Hinsu A."/>
            <person name="Jena J.K."/>
        </authorList>
    </citation>
    <scope>NUCLEOTIDE SEQUENCE</scope>
    <source>
        <strain evidence="7">CIFAMagur01</strain>
        <tissue evidence="7">Testis</tissue>
    </source>
</reference>
<dbReference type="Gene3D" id="1.10.287.110">
    <property type="entry name" value="DnaJ domain"/>
    <property type="match status" value="1"/>
</dbReference>
<keyword evidence="2" id="KW-0143">Chaperone</keyword>
<evidence type="ECO:0000256" key="5">
    <source>
        <dbReference type="SAM" id="SignalP"/>
    </source>
</evidence>
<feature type="non-terminal residue" evidence="7">
    <location>
        <position position="433"/>
    </location>
</feature>
<dbReference type="InterPro" id="IPR004640">
    <property type="entry name" value="HscB"/>
</dbReference>
<dbReference type="Proteomes" id="UP000727407">
    <property type="component" value="Unassembled WGS sequence"/>
</dbReference>
<dbReference type="GO" id="GO:0051259">
    <property type="term" value="P:protein complex oligomerization"/>
    <property type="evidence" value="ECO:0007669"/>
    <property type="project" value="InterPro"/>
</dbReference>
<dbReference type="PANTHER" id="PTHR14021">
    <property type="entry name" value="IRON-SULFUR CLUSTER CO-CHAPERONE PROTEIN HSCB"/>
    <property type="match status" value="1"/>
</dbReference>
<accession>A0A8J4T3E8</accession>
<comment type="caution">
    <text evidence="7">The sequence shown here is derived from an EMBL/GenBank/DDBJ whole genome shotgun (WGS) entry which is preliminary data.</text>
</comment>
<evidence type="ECO:0000313" key="8">
    <source>
        <dbReference type="Proteomes" id="UP000727407"/>
    </source>
</evidence>
<dbReference type="InterPro" id="IPR036386">
    <property type="entry name" value="HscB_C_sf"/>
</dbReference>
<keyword evidence="4" id="KW-1133">Transmembrane helix</keyword>
<dbReference type="InterPro" id="IPR013783">
    <property type="entry name" value="Ig-like_fold"/>
</dbReference>
<dbReference type="SUPFAM" id="SSF46565">
    <property type="entry name" value="Chaperone J-domain"/>
    <property type="match status" value="1"/>
</dbReference>
<dbReference type="Gene3D" id="1.20.1280.20">
    <property type="entry name" value="HscB, C-terminal domain"/>
    <property type="match status" value="1"/>
</dbReference>
<name>A0A8J4T3E8_CLAMG</name>
<dbReference type="Gene3D" id="2.60.40.10">
    <property type="entry name" value="Immunoglobulins"/>
    <property type="match status" value="1"/>
</dbReference>
<dbReference type="EMBL" id="QNUK01001006">
    <property type="protein sequence ID" value="KAF5888313.1"/>
    <property type="molecule type" value="Genomic_DNA"/>
</dbReference>
<feature type="signal peptide" evidence="5">
    <location>
        <begin position="1"/>
        <end position="20"/>
    </location>
</feature>
<dbReference type="Pfam" id="PF07743">
    <property type="entry name" value="HSCB_C"/>
    <property type="match status" value="1"/>
</dbReference>
<keyword evidence="5" id="KW-0732">Signal</keyword>
<dbReference type="InterPro" id="IPR009073">
    <property type="entry name" value="HscB_oligo_C"/>
</dbReference>
<keyword evidence="4" id="KW-0812">Transmembrane</keyword>
<dbReference type="AlphaFoldDB" id="A0A8J4T3E8"/>
<feature type="domain" description="Co-chaperone HscB C-terminal oligomerisation" evidence="6">
    <location>
        <begin position="386"/>
        <end position="431"/>
    </location>
</feature>
<comment type="similarity">
    <text evidence="1">Belongs to the HscB family.</text>
</comment>
<keyword evidence="8" id="KW-1185">Reference proteome</keyword>
<dbReference type="GO" id="GO:0001671">
    <property type="term" value="F:ATPase activator activity"/>
    <property type="evidence" value="ECO:0007669"/>
    <property type="project" value="InterPro"/>
</dbReference>
<dbReference type="InterPro" id="IPR036869">
    <property type="entry name" value="J_dom_sf"/>
</dbReference>
<organism evidence="7 8">
    <name type="scientific">Clarias magur</name>
    <name type="common">Asian catfish</name>
    <name type="synonym">Macropteronotus magur</name>
    <dbReference type="NCBI Taxonomy" id="1594786"/>
    <lineage>
        <taxon>Eukaryota</taxon>
        <taxon>Metazoa</taxon>
        <taxon>Chordata</taxon>
        <taxon>Craniata</taxon>
        <taxon>Vertebrata</taxon>
        <taxon>Euteleostomi</taxon>
        <taxon>Actinopterygii</taxon>
        <taxon>Neopterygii</taxon>
        <taxon>Teleostei</taxon>
        <taxon>Ostariophysi</taxon>
        <taxon>Siluriformes</taxon>
        <taxon>Clariidae</taxon>
        <taxon>Clarias</taxon>
    </lineage>
</organism>
<feature type="transmembrane region" description="Helical" evidence="4">
    <location>
        <begin position="119"/>
        <end position="139"/>
    </location>
</feature>
<evidence type="ECO:0000259" key="6">
    <source>
        <dbReference type="Pfam" id="PF07743"/>
    </source>
</evidence>
<sequence length="433" mass="48588">MFLLTSTLIFISAVVYECHAEQTLDCKYDSVDRGNERVWCKRDANNHSCCTGFSFTENDKQLDNNQLSVKDNGSVFTVSVKSLSLGDGVYWCGIKRSANVIIKLNEAAMYNSMDFVWSVMRWLILAGLLVAVISTHVFYRGTKEKRLLFSRVHRDSQDLFYPHYAIQCCLLRPASVIRRCLVSQVHRQNPGQTSPPCQDVVRPSLLDLEKKSLLSPIPNLEEGSLLHLPPSVEDIPVLHRPPGLGDDTTLYRLLEIREQSSTASTTWPTPAIQYCLSCSEQERSSAAASTAGQELNPKGRNVCRVPGDQTFALDTQKLQGKYIELQRSLHPDNFSQKSQTEQKYSEEQSSLVNKAYRTLQKPVTRSVYLMHLRGVELESGTDPVADPALLLKVMEVNEKLAGTRSVCEVNTVGQEVQETLKTLNEQMNAALNK</sequence>